<evidence type="ECO:0000313" key="3">
    <source>
        <dbReference type="Proteomes" id="UP001497493"/>
    </source>
</evidence>
<evidence type="ECO:0000313" key="2">
    <source>
        <dbReference type="EMBL" id="CAL1240868.1"/>
    </source>
</evidence>
<keyword evidence="3" id="KW-1185">Reference proteome</keyword>
<gene>
    <name evidence="2" type="ORF">MECH1_V1_2092</name>
</gene>
<protein>
    <submittedName>
        <fullName evidence="2">Uncharacterized protein</fullName>
    </submittedName>
</protein>
<organism evidence="2 3">
    <name type="scientific">Candidatus Methylocalor cossyra</name>
    <dbReference type="NCBI Taxonomy" id="3108543"/>
    <lineage>
        <taxon>Bacteria</taxon>
        <taxon>Pseudomonadati</taxon>
        <taxon>Pseudomonadota</taxon>
        <taxon>Gammaproteobacteria</taxon>
        <taxon>Methylococcales</taxon>
        <taxon>Methylococcaceae</taxon>
        <taxon>Candidatus Methylocalor</taxon>
    </lineage>
</organism>
<evidence type="ECO:0000256" key="1">
    <source>
        <dbReference type="SAM" id="MobiDB-lite"/>
    </source>
</evidence>
<feature type="compositionally biased region" description="Basic and acidic residues" evidence="1">
    <location>
        <begin position="156"/>
        <end position="167"/>
    </location>
</feature>
<dbReference type="EMBL" id="OZ026884">
    <property type="protein sequence ID" value="CAL1240868.1"/>
    <property type="molecule type" value="Genomic_DNA"/>
</dbReference>
<dbReference type="Proteomes" id="UP001497493">
    <property type="component" value="Chromosome"/>
</dbReference>
<proteinExistence type="predicted"/>
<feature type="region of interest" description="Disordered" evidence="1">
    <location>
        <begin position="156"/>
        <end position="187"/>
    </location>
</feature>
<accession>A0ABM9NJR3</accession>
<name>A0ABM9NJR3_9GAMM</name>
<reference evidence="2 3" key="1">
    <citation type="submission" date="2024-04" db="EMBL/GenBank/DDBJ databases">
        <authorList>
            <person name="Cremers G."/>
        </authorList>
    </citation>
    <scope>NUCLEOTIDE SEQUENCE [LARGE SCALE GENOMIC DNA]</scope>
    <source>
        <strain evidence="2">MeCH1-AG</strain>
    </source>
</reference>
<sequence length="187" mass="20515">MVTKWTCALMRGSFVAPDQCGDLGDCLPASRGPGNRPPSPGYNLALPIVTGLTQPAQCRAWTDWTDRISAPLRRGSRQGRAPMVLPSFPEESRMASLTRMGARPLRPRATDPGQGGHKISLAKATTSVPDAFRQGSHPHSLGYGYPMDAFLLRTYKHSEDSPQKHDQAGINRSRRAADLVQWLGRKR</sequence>